<sequence>MKKRMTIMGMTLLVVFGGIIAFNLIKSFMIKQFFASYEPPAVTVSSAVAQAVDWQPTLNAIGNFVAMNGVEVNSEASGKVVKIDFESGQYVEKDAPLITIDDSVDQAMLKFNQSELTLKELNYKRQTDLSKRGATPSSNVDEAKANLQQAQAKLEQIQSQINHKHIVAPFAGRLGIRQVNLGQYISPGQTSIVSLQSLDPLFLEFYLPEQLYKRIHINQSIIFSVEEFPNALFEGTITAINSKIDLNTHNVLVQATLPNCPAAAIANPKQSLLVKTRQETRGNKSIVTCSSDLNKKNKIKNYVFIPGMFSSIDIEQSMEPGTVIVPSTAVSYSLYGNAVYIIKKNKEGKKNKDGEDVLVVNRVFVSTGEQQGNYTVIKKGVKAGELVVSTGDLKLQNGTPVVINNSVQLNNDSTPETLGQ</sequence>
<dbReference type="Pfam" id="PF25954">
    <property type="entry name" value="Beta-barrel_RND_2"/>
    <property type="match status" value="1"/>
</dbReference>
<dbReference type="AlphaFoldDB" id="A0A6F8T3W4"/>
<dbReference type="NCBIfam" id="TIGR01730">
    <property type="entry name" value="RND_mfp"/>
    <property type="match status" value="1"/>
</dbReference>
<organism evidence="4 5">
    <name type="scientific">Legionella antarctica</name>
    <dbReference type="NCBI Taxonomy" id="2708020"/>
    <lineage>
        <taxon>Bacteria</taxon>
        <taxon>Pseudomonadati</taxon>
        <taxon>Pseudomonadota</taxon>
        <taxon>Gammaproteobacteria</taxon>
        <taxon>Legionellales</taxon>
        <taxon>Legionellaceae</taxon>
        <taxon>Legionella</taxon>
    </lineage>
</organism>
<dbReference type="EMBL" id="AP022839">
    <property type="protein sequence ID" value="BCA94857.1"/>
    <property type="molecule type" value="Genomic_DNA"/>
</dbReference>
<dbReference type="InterPro" id="IPR006143">
    <property type="entry name" value="RND_pump_MFP"/>
</dbReference>
<dbReference type="InterPro" id="IPR058625">
    <property type="entry name" value="MdtA-like_BSH"/>
</dbReference>
<accession>A0A6F8T3W4</accession>
<protein>
    <submittedName>
        <fullName evidence="4">MexH family multidrug efflux RND transporter periplasmic adaptor subunit</fullName>
    </submittedName>
</protein>
<keyword evidence="5" id="KW-1185">Reference proteome</keyword>
<dbReference type="PANTHER" id="PTHR30469:SF11">
    <property type="entry name" value="BLL4320 PROTEIN"/>
    <property type="match status" value="1"/>
</dbReference>
<dbReference type="Gene3D" id="1.10.287.470">
    <property type="entry name" value="Helix hairpin bin"/>
    <property type="match status" value="1"/>
</dbReference>
<proteinExistence type="inferred from homology"/>
<reference evidence="4" key="1">
    <citation type="journal article" date="2020" name="Microbiol. Resour. Announc.">
        <title>Complete Genome Sequence of Novel Psychrotolerant Legionella Strain TUM19329, Isolated from Antarctic Lake Sediment.</title>
        <authorList>
            <person name="Shimada S."/>
            <person name="Nakai R."/>
            <person name="Aoki K."/>
            <person name="Shimoeda N."/>
            <person name="Ohno G."/>
            <person name="Miyazaki Y."/>
            <person name="Kudoh S."/>
            <person name="Imura S."/>
            <person name="Watanabe K."/>
            <person name="Ishii Y."/>
            <person name="Tateda K."/>
        </authorList>
    </citation>
    <scope>NUCLEOTIDE SEQUENCE [LARGE SCALE GENOMIC DNA]</scope>
    <source>
        <strain evidence="4">TUM19329</strain>
    </source>
</reference>
<gene>
    <name evidence="4" type="ORF">TUM19329_12180</name>
</gene>
<evidence type="ECO:0000259" key="3">
    <source>
        <dbReference type="Pfam" id="PF25954"/>
    </source>
</evidence>
<dbReference type="Gene3D" id="2.40.50.100">
    <property type="match status" value="1"/>
</dbReference>
<dbReference type="Pfam" id="PF25917">
    <property type="entry name" value="BSH_RND"/>
    <property type="match status" value="1"/>
</dbReference>
<dbReference type="KEGG" id="lant:TUM19329_12180"/>
<dbReference type="SUPFAM" id="SSF111369">
    <property type="entry name" value="HlyD-like secretion proteins"/>
    <property type="match status" value="1"/>
</dbReference>
<dbReference type="GO" id="GO:0015562">
    <property type="term" value="F:efflux transmembrane transporter activity"/>
    <property type="evidence" value="ECO:0007669"/>
    <property type="project" value="TreeGrafter"/>
</dbReference>
<dbReference type="Proteomes" id="UP000502894">
    <property type="component" value="Chromosome"/>
</dbReference>
<dbReference type="InterPro" id="IPR058792">
    <property type="entry name" value="Beta-barrel_RND_2"/>
</dbReference>
<evidence type="ECO:0000313" key="4">
    <source>
        <dbReference type="EMBL" id="BCA94857.1"/>
    </source>
</evidence>
<dbReference type="RefSeq" id="WP_173236618.1">
    <property type="nucleotide sequence ID" value="NZ_AP022839.1"/>
</dbReference>
<dbReference type="GO" id="GO:1990281">
    <property type="term" value="C:efflux pump complex"/>
    <property type="evidence" value="ECO:0007669"/>
    <property type="project" value="TreeGrafter"/>
</dbReference>
<evidence type="ECO:0000259" key="2">
    <source>
        <dbReference type="Pfam" id="PF25917"/>
    </source>
</evidence>
<feature type="domain" description="CusB-like beta-barrel" evidence="3">
    <location>
        <begin position="203"/>
        <end position="259"/>
    </location>
</feature>
<comment type="similarity">
    <text evidence="1">Belongs to the membrane fusion protein (MFP) (TC 8.A.1) family.</text>
</comment>
<evidence type="ECO:0000313" key="5">
    <source>
        <dbReference type="Proteomes" id="UP000502894"/>
    </source>
</evidence>
<name>A0A6F8T3W4_9GAMM</name>
<dbReference type="PANTHER" id="PTHR30469">
    <property type="entry name" value="MULTIDRUG RESISTANCE PROTEIN MDTA"/>
    <property type="match status" value="1"/>
</dbReference>
<dbReference type="Gene3D" id="2.40.420.20">
    <property type="match status" value="1"/>
</dbReference>
<evidence type="ECO:0000256" key="1">
    <source>
        <dbReference type="ARBA" id="ARBA00009477"/>
    </source>
</evidence>
<feature type="domain" description="Multidrug resistance protein MdtA-like barrel-sandwich hybrid" evidence="2">
    <location>
        <begin position="69"/>
        <end position="191"/>
    </location>
</feature>
<dbReference type="Gene3D" id="2.40.30.170">
    <property type="match status" value="1"/>
</dbReference>